<proteinExistence type="predicted"/>
<keyword evidence="3" id="KW-1185">Reference proteome</keyword>
<dbReference type="HOGENOM" id="CLU_1609739_0_0_12"/>
<dbReference type="KEGG" id="sgp:SpiGrapes_1999"/>
<dbReference type="EMBL" id="CP003155">
    <property type="protein sequence ID" value="AEV29786.1"/>
    <property type="molecule type" value="Genomic_DNA"/>
</dbReference>
<keyword evidence="1" id="KW-0732">Signal</keyword>
<evidence type="ECO:0000256" key="1">
    <source>
        <dbReference type="SAM" id="SignalP"/>
    </source>
</evidence>
<reference evidence="2 3" key="1">
    <citation type="submission" date="2011-11" db="EMBL/GenBank/DDBJ databases">
        <title>Complete sequence of Spirochaeta sp. grapes.</title>
        <authorList>
            <consortium name="US DOE Joint Genome Institute"/>
            <person name="Lucas S."/>
            <person name="Han J."/>
            <person name="Lapidus A."/>
            <person name="Cheng J.-F."/>
            <person name="Goodwin L."/>
            <person name="Pitluck S."/>
            <person name="Peters L."/>
            <person name="Ovchinnikova G."/>
            <person name="Munk A.C."/>
            <person name="Detter J.C."/>
            <person name="Han C."/>
            <person name="Tapia R."/>
            <person name="Land M."/>
            <person name="Hauser L."/>
            <person name="Kyrpides N."/>
            <person name="Ivanova N."/>
            <person name="Pagani I."/>
            <person name="Ritalahtilisa K."/>
            <person name="Loeffler F."/>
            <person name="Woyke T."/>
        </authorList>
    </citation>
    <scope>NUCLEOTIDE SEQUENCE [LARGE SCALE GENOMIC DNA]</scope>
    <source>
        <strain evidence="3">ATCC BAA-1885 / DSM 22778 / Grapes</strain>
    </source>
</reference>
<dbReference type="AlphaFoldDB" id="G8QQE1"/>
<gene>
    <name evidence="2" type="ordered locus">SpiGrapes_1999</name>
</gene>
<feature type="chain" id="PRO_5003515063" evidence="1">
    <location>
        <begin position="20"/>
        <end position="165"/>
    </location>
</feature>
<feature type="signal peptide" evidence="1">
    <location>
        <begin position="1"/>
        <end position="19"/>
    </location>
</feature>
<sequence length="165" mass="17478">MKRCILITSILLTVPFLFASISPQKVTLSITTAVPEYLVHGFLIDSAAATIVSEASVDDAFSQDGVNLTYAIRTNTTSNLVVSATLTPFIKLGDDTSTVGIASLSVESIEKVPVSGSYKLLDVLPSFQGMRMYSYTLRVKANQADVASATAGAYESTLSIDIASN</sequence>
<organism evidence="2 3">
    <name type="scientific">Sphaerochaeta pleomorpha (strain ATCC BAA-1885 / DSM 22778 / Grapes)</name>
    <dbReference type="NCBI Taxonomy" id="158190"/>
    <lineage>
        <taxon>Bacteria</taxon>
        <taxon>Pseudomonadati</taxon>
        <taxon>Spirochaetota</taxon>
        <taxon>Spirochaetia</taxon>
        <taxon>Spirochaetales</taxon>
        <taxon>Sphaerochaetaceae</taxon>
        <taxon>Sphaerochaeta</taxon>
    </lineage>
</organism>
<evidence type="ECO:0000313" key="3">
    <source>
        <dbReference type="Proteomes" id="UP000005632"/>
    </source>
</evidence>
<protein>
    <submittedName>
        <fullName evidence="2">Uncharacterized protein</fullName>
    </submittedName>
</protein>
<evidence type="ECO:0000313" key="2">
    <source>
        <dbReference type="EMBL" id="AEV29786.1"/>
    </source>
</evidence>
<dbReference type="Proteomes" id="UP000005632">
    <property type="component" value="Chromosome"/>
</dbReference>
<name>G8QQE1_SPHPG</name>
<accession>G8QQE1</accession>